<name>A0ABT0WG07_9BACI</name>
<proteinExistence type="predicted"/>
<evidence type="ECO:0000313" key="2">
    <source>
        <dbReference type="Proteomes" id="UP001523262"/>
    </source>
</evidence>
<evidence type="ECO:0008006" key="3">
    <source>
        <dbReference type="Google" id="ProtNLM"/>
    </source>
</evidence>
<evidence type="ECO:0000313" key="1">
    <source>
        <dbReference type="EMBL" id="MCM2535009.1"/>
    </source>
</evidence>
<keyword evidence="2" id="KW-1185">Reference proteome</keyword>
<gene>
    <name evidence="1" type="ORF">NDK43_25045</name>
</gene>
<dbReference type="Proteomes" id="UP001523262">
    <property type="component" value="Unassembled WGS sequence"/>
</dbReference>
<comment type="caution">
    <text evidence="1">The sequence shown here is derived from an EMBL/GenBank/DDBJ whole genome shotgun (WGS) entry which is preliminary data.</text>
</comment>
<dbReference type="EMBL" id="JAMQCR010000002">
    <property type="protein sequence ID" value="MCM2535009.1"/>
    <property type="molecule type" value="Genomic_DNA"/>
</dbReference>
<protein>
    <recommendedName>
        <fullName evidence="3">DUF600 family protein</fullName>
    </recommendedName>
</protein>
<reference evidence="1 2" key="1">
    <citation type="submission" date="2022-06" db="EMBL/GenBank/DDBJ databases">
        <authorList>
            <person name="Jeon C.O."/>
        </authorList>
    </citation>
    <scope>NUCLEOTIDE SEQUENCE [LARGE SCALE GENOMIC DNA]</scope>
    <source>
        <strain evidence="1 2">KCTC 13943</strain>
    </source>
</reference>
<accession>A0ABT0WG07</accession>
<sequence length="152" mass="18057">MINLDKDKVLIERFWTDSIKKFNMLNPDVNVYTVGLYCCRWAGWMTINFDTNPNSENCPDFTYVAFESLDFEHWQDDYDNNETLEILLNGNIQKINLEEDEDERINEVVFTYLKTIVKEPHLLTVTNILKKKEPFRVGIQMLDSSESEFWTL</sequence>
<organism evidence="1 2">
    <name type="scientific">Neobacillus pocheonensis</name>
    <dbReference type="NCBI Taxonomy" id="363869"/>
    <lineage>
        <taxon>Bacteria</taxon>
        <taxon>Bacillati</taxon>
        <taxon>Bacillota</taxon>
        <taxon>Bacilli</taxon>
        <taxon>Bacillales</taxon>
        <taxon>Bacillaceae</taxon>
        <taxon>Neobacillus</taxon>
    </lineage>
</organism>